<dbReference type="SUPFAM" id="SSF52833">
    <property type="entry name" value="Thioredoxin-like"/>
    <property type="match status" value="1"/>
</dbReference>
<keyword evidence="1" id="KW-0472">Membrane</keyword>
<evidence type="ECO:0000313" key="5">
    <source>
        <dbReference type="Proteomes" id="UP000218231"/>
    </source>
</evidence>
<evidence type="ECO:0000313" key="4">
    <source>
        <dbReference type="EMBL" id="PAV90082.1"/>
    </source>
</evidence>
<dbReference type="STRING" id="2018661.A0A2A2LV28"/>
<evidence type="ECO:0000256" key="1">
    <source>
        <dbReference type="SAM" id="Phobius"/>
    </source>
</evidence>
<dbReference type="Gene3D" id="3.40.30.10">
    <property type="entry name" value="Glutaredoxin"/>
    <property type="match status" value="1"/>
</dbReference>
<evidence type="ECO:0000259" key="3">
    <source>
        <dbReference type="PROSITE" id="PS50076"/>
    </source>
</evidence>
<keyword evidence="2" id="KW-0732">Signal</keyword>
<dbReference type="EMBL" id="LIAE01006406">
    <property type="protein sequence ID" value="PAV90082.1"/>
    <property type="molecule type" value="Genomic_DNA"/>
</dbReference>
<evidence type="ECO:0000256" key="2">
    <source>
        <dbReference type="SAM" id="SignalP"/>
    </source>
</evidence>
<dbReference type="PROSITE" id="PS00636">
    <property type="entry name" value="DNAJ_1"/>
    <property type="match status" value="1"/>
</dbReference>
<protein>
    <recommendedName>
        <fullName evidence="3">J domain-containing protein</fullName>
    </recommendedName>
</protein>
<keyword evidence="5" id="KW-1185">Reference proteome</keyword>
<dbReference type="PROSITE" id="PS51257">
    <property type="entry name" value="PROKAR_LIPOPROTEIN"/>
    <property type="match status" value="1"/>
</dbReference>
<feature type="transmembrane region" description="Helical" evidence="1">
    <location>
        <begin position="534"/>
        <end position="557"/>
    </location>
</feature>
<keyword evidence="1" id="KW-0812">Transmembrane</keyword>
<dbReference type="AlphaFoldDB" id="A0A2A2LV28"/>
<dbReference type="GO" id="GO:0006914">
    <property type="term" value="P:autophagy"/>
    <property type="evidence" value="ECO:0007669"/>
    <property type="project" value="UniProtKB-KW"/>
</dbReference>
<dbReference type="InterPro" id="IPR036869">
    <property type="entry name" value="J_dom_sf"/>
</dbReference>
<dbReference type="SUPFAM" id="SSF46565">
    <property type="entry name" value="Chaperone J-domain"/>
    <property type="match status" value="1"/>
</dbReference>
<organism evidence="4 5">
    <name type="scientific">Diploscapter pachys</name>
    <dbReference type="NCBI Taxonomy" id="2018661"/>
    <lineage>
        <taxon>Eukaryota</taxon>
        <taxon>Metazoa</taxon>
        <taxon>Ecdysozoa</taxon>
        <taxon>Nematoda</taxon>
        <taxon>Chromadorea</taxon>
        <taxon>Rhabditida</taxon>
        <taxon>Rhabditina</taxon>
        <taxon>Rhabditomorpha</taxon>
        <taxon>Rhabditoidea</taxon>
        <taxon>Rhabditidae</taxon>
        <taxon>Diploscapter</taxon>
    </lineage>
</organism>
<dbReference type="GO" id="GO:0005789">
    <property type="term" value="C:endoplasmic reticulum membrane"/>
    <property type="evidence" value="ECO:0007669"/>
    <property type="project" value="UniProtKB-SubCell"/>
</dbReference>
<dbReference type="InterPro" id="IPR018253">
    <property type="entry name" value="DnaJ_domain_CS"/>
</dbReference>
<feature type="signal peptide" evidence="2">
    <location>
        <begin position="1"/>
        <end position="22"/>
    </location>
</feature>
<reference evidence="4 5" key="1">
    <citation type="journal article" date="2017" name="Curr. Biol.">
        <title>Genome architecture and evolution of a unichromosomal asexual nematode.</title>
        <authorList>
            <person name="Fradin H."/>
            <person name="Zegar C."/>
            <person name="Gutwein M."/>
            <person name="Lucas J."/>
            <person name="Kovtun M."/>
            <person name="Corcoran D."/>
            <person name="Baugh L.R."/>
            <person name="Kiontke K."/>
            <person name="Gunsalus K."/>
            <person name="Fitch D.H."/>
            <person name="Piano F."/>
        </authorList>
    </citation>
    <scope>NUCLEOTIDE SEQUENCE [LARGE SCALE GENOMIC DNA]</scope>
    <source>
        <strain evidence="4">PF1309</strain>
    </source>
</reference>
<sequence length="819" mass="94203">MRVAAFVAAVLLVSACSLVAFAQEQDIYSILGLKKNANIREIKKAYKSLVKEWHPDKSTDPAAQEKFMQIQKAYEILSDPEKKERYDKFGTMDDSPQMRGAHFHDQFDHFHSFFGGGFQDDFFSKQRITMRQYTHNILDRSKKQPYLVFVYSTYCHACFHFESMWKDLTNDLEPLGYGMATINAMLDGNLLDKLRVHSMPSILAIVDGRSIQMRIKSLHSITARTVREFARDTIPAYVMTRINSHDKLTRFVDLWKTTNKASVLVFGSTEKPTIRFLLAAMRFSSFARFGYVHLGEPTAEITAMKEALSIKCSQCENILIFNEQPEKGPIARHSISNAKQLTKEAIDTFIQANMLLSLPRLSSTDFLDELCPVSSRNSRHLCVILPISSSDVDSKQFEAYTEYVKKSADYWKNQFVHFTYLFTDKQMEWIRPYLEANGKKIDTDNEKPNKNLLVIWRIEYVKSRFVWLNDAWTGDEQRVYQAVQGVVEGNTRLDNTQRVNSMVDEHAPTIWTRMSRAAVQMAETLWFYVNKEEAYPFLSAVGTLFIILGIGQLLSYVNKDSTKKPKVQKSNSDEWIPDDPKDAAGKYMSEKAKEAQLLNRQQKIYSAMCPLMHELRAETYFGMIRLLKPGCRSLVLLVDEENKERLLRQFAQYIFPIRNNKTFSFGYLVVDKNLAWFRKLLEHTLPSGETAQVGKNGDEGQAIEEQGGAAAQTLYARLKSINPRQTVGTVLALCGWKLYFSIYHPMHSASKKKHFLGFDSDDSDSDQEVATKEEKAMLHFSSRGLCVDNVLDAFPLWLDRLLEGSIRRYYIPEWPDNLK</sequence>
<dbReference type="CDD" id="cd06257">
    <property type="entry name" value="DnaJ"/>
    <property type="match status" value="1"/>
</dbReference>
<name>A0A2A2LV28_9BILA</name>
<dbReference type="Gene3D" id="1.10.287.110">
    <property type="entry name" value="DnaJ domain"/>
    <property type="match status" value="1"/>
</dbReference>
<dbReference type="PROSITE" id="PS50076">
    <property type="entry name" value="DNAJ_2"/>
    <property type="match status" value="1"/>
</dbReference>
<dbReference type="PANTHER" id="PTHR44303">
    <property type="entry name" value="DNAJ HOMOLOG SUBFAMILY C MEMBER 16"/>
    <property type="match status" value="1"/>
</dbReference>
<feature type="chain" id="PRO_5012810388" description="J domain-containing protein" evidence="2">
    <location>
        <begin position="23"/>
        <end position="819"/>
    </location>
</feature>
<dbReference type="InterPro" id="IPR001623">
    <property type="entry name" value="DnaJ_domain"/>
</dbReference>
<dbReference type="InterPro" id="IPR052448">
    <property type="entry name" value="DnaJ_C16_autophagy_reg"/>
</dbReference>
<dbReference type="InterPro" id="IPR036249">
    <property type="entry name" value="Thioredoxin-like_sf"/>
</dbReference>
<accession>A0A2A2LV28</accession>
<dbReference type="Proteomes" id="UP000218231">
    <property type="component" value="Unassembled WGS sequence"/>
</dbReference>
<keyword evidence="1" id="KW-1133">Transmembrane helix</keyword>
<dbReference type="PANTHER" id="PTHR44303:SF2">
    <property type="entry name" value="DNAJ HOMOLOG SUBFAMILY C MEMBER 16"/>
    <property type="match status" value="1"/>
</dbReference>
<dbReference type="SMART" id="SM00271">
    <property type="entry name" value="DnaJ"/>
    <property type="match status" value="1"/>
</dbReference>
<proteinExistence type="predicted"/>
<feature type="domain" description="J" evidence="3">
    <location>
        <begin position="26"/>
        <end position="90"/>
    </location>
</feature>
<gene>
    <name evidence="4" type="ORF">WR25_14894</name>
</gene>
<comment type="caution">
    <text evidence="4">The sequence shown here is derived from an EMBL/GenBank/DDBJ whole genome shotgun (WGS) entry which is preliminary data.</text>
</comment>
<dbReference type="Pfam" id="PF00226">
    <property type="entry name" value="DnaJ"/>
    <property type="match status" value="1"/>
</dbReference>
<dbReference type="OrthoDB" id="10065037at2759"/>
<dbReference type="PRINTS" id="PR00625">
    <property type="entry name" value="JDOMAIN"/>
</dbReference>